<dbReference type="GO" id="GO:0008168">
    <property type="term" value="F:methyltransferase activity"/>
    <property type="evidence" value="ECO:0007669"/>
    <property type="project" value="UniProtKB-KW"/>
</dbReference>
<keyword evidence="3" id="KW-1185">Reference proteome</keyword>
<dbReference type="InterPro" id="IPR050508">
    <property type="entry name" value="Methyltransf_Superfamily"/>
</dbReference>
<evidence type="ECO:0000313" key="3">
    <source>
        <dbReference type="Proteomes" id="UP000644756"/>
    </source>
</evidence>
<keyword evidence="2" id="KW-0808">Transferase</keyword>
<dbReference type="Proteomes" id="UP000644756">
    <property type="component" value="Unassembled WGS sequence"/>
</dbReference>
<accession>A0A917G329</accession>
<comment type="caution">
    <text evidence="2">The sequence shown here is derived from an EMBL/GenBank/DDBJ whole genome shotgun (WGS) entry which is preliminary data.</text>
</comment>
<dbReference type="Gene3D" id="2.20.25.110">
    <property type="entry name" value="S-adenosyl-L-methionine-dependent methyltransferases"/>
    <property type="match status" value="1"/>
</dbReference>
<feature type="domain" description="Methyltransferase" evidence="1">
    <location>
        <begin position="45"/>
        <end position="138"/>
    </location>
</feature>
<organism evidence="2 3">
    <name type="scientific">Paenibacillus abyssi</name>
    <dbReference type="NCBI Taxonomy" id="1340531"/>
    <lineage>
        <taxon>Bacteria</taxon>
        <taxon>Bacillati</taxon>
        <taxon>Bacillota</taxon>
        <taxon>Bacilli</taxon>
        <taxon>Bacillales</taxon>
        <taxon>Paenibacillaceae</taxon>
        <taxon>Paenibacillus</taxon>
    </lineage>
</organism>
<dbReference type="InterPro" id="IPR041698">
    <property type="entry name" value="Methyltransf_25"/>
</dbReference>
<dbReference type="SUPFAM" id="SSF53335">
    <property type="entry name" value="S-adenosyl-L-methionine-dependent methyltransferases"/>
    <property type="match status" value="1"/>
</dbReference>
<dbReference type="CDD" id="cd02440">
    <property type="entry name" value="AdoMet_MTases"/>
    <property type="match status" value="1"/>
</dbReference>
<reference evidence="2" key="1">
    <citation type="journal article" date="2014" name="Int. J. Syst. Evol. Microbiol.">
        <title>Complete genome sequence of Corynebacterium casei LMG S-19264T (=DSM 44701T), isolated from a smear-ripened cheese.</title>
        <authorList>
            <consortium name="US DOE Joint Genome Institute (JGI-PGF)"/>
            <person name="Walter F."/>
            <person name="Albersmeier A."/>
            <person name="Kalinowski J."/>
            <person name="Ruckert C."/>
        </authorList>
    </citation>
    <scope>NUCLEOTIDE SEQUENCE</scope>
    <source>
        <strain evidence="2">CGMCC 1.12987</strain>
    </source>
</reference>
<keyword evidence="2" id="KW-0489">Methyltransferase</keyword>
<dbReference type="PANTHER" id="PTHR42912">
    <property type="entry name" value="METHYLTRANSFERASE"/>
    <property type="match status" value="1"/>
</dbReference>
<gene>
    <name evidence="2" type="ORF">GCM10010916_41800</name>
</gene>
<name>A0A917G329_9BACL</name>
<dbReference type="GO" id="GO:0032259">
    <property type="term" value="P:methylation"/>
    <property type="evidence" value="ECO:0007669"/>
    <property type="project" value="UniProtKB-KW"/>
</dbReference>
<reference evidence="2" key="2">
    <citation type="submission" date="2020-09" db="EMBL/GenBank/DDBJ databases">
        <authorList>
            <person name="Sun Q."/>
            <person name="Zhou Y."/>
        </authorList>
    </citation>
    <scope>NUCLEOTIDE SEQUENCE</scope>
    <source>
        <strain evidence="2">CGMCC 1.12987</strain>
    </source>
</reference>
<proteinExistence type="predicted"/>
<protein>
    <submittedName>
        <fullName evidence="2">Methyltransferase</fullName>
    </submittedName>
</protein>
<evidence type="ECO:0000313" key="2">
    <source>
        <dbReference type="EMBL" id="GGG20719.1"/>
    </source>
</evidence>
<sequence>MGEWYEKSFGTDYMVVYKHRDWENAYREVSNMVGWLKLPAGVPLLDVGCGMGRHALALAGFGYQVTGIDLSGPLLEEAKRKDESKQVRWVQGDMRQLPFAAGEFKATVNLFTSFGYFEKESDNKQVLKQLRRVLAEDGQFLIDYLNPAYVVQHLVPHSQRIDEETGWTIDETRMVDENWVKKEIVIQLAAGEKRHYSERVRLYDRTWFEQGLSEAGLELDVIYGDYDGSAYDELRSKRMIMTGRVRN</sequence>
<dbReference type="EMBL" id="BMGR01000016">
    <property type="protein sequence ID" value="GGG20719.1"/>
    <property type="molecule type" value="Genomic_DNA"/>
</dbReference>
<dbReference type="AlphaFoldDB" id="A0A917G329"/>
<evidence type="ECO:0000259" key="1">
    <source>
        <dbReference type="Pfam" id="PF13649"/>
    </source>
</evidence>
<dbReference type="InterPro" id="IPR029063">
    <property type="entry name" value="SAM-dependent_MTases_sf"/>
</dbReference>
<dbReference type="Pfam" id="PF13649">
    <property type="entry name" value="Methyltransf_25"/>
    <property type="match status" value="1"/>
</dbReference>
<dbReference type="RefSeq" id="WP_188533017.1">
    <property type="nucleotide sequence ID" value="NZ_BMGR01000016.1"/>
</dbReference>
<dbReference type="Gene3D" id="3.40.50.150">
    <property type="entry name" value="Vaccinia Virus protein VP39"/>
    <property type="match status" value="1"/>
</dbReference>